<dbReference type="AlphaFoldDB" id="A0A6J7RU60"/>
<gene>
    <name evidence="2" type="ORF">UFOPK4098_01635</name>
</gene>
<evidence type="ECO:0000313" key="2">
    <source>
        <dbReference type="EMBL" id="CAB5031898.1"/>
    </source>
</evidence>
<evidence type="ECO:0000256" key="1">
    <source>
        <dbReference type="SAM" id="MobiDB-lite"/>
    </source>
</evidence>
<proteinExistence type="predicted"/>
<protein>
    <submittedName>
        <fullName evidence="2">Unannotated protein</fullName>
    </submittedName>
</protein>
<sequence length="88" mass="8704">MPTSLVSTPCDASDSSRSRPRSSTSALSIACTGVTDSIDFAGSFQLPRWAAGPRANSSPFVATAAGSRSGVGSATGFFAAGALRAGFG</sequence>
<reference evidence="2" key="1">
    <citation type="submission" date="2020-05" db="EMBL/GenBank/DDBJ databases">
        <authorList>
            <person name="Chiriac C."/>
            <person name="Salcher M."/>
            <person name="Ghai R."/>
            <person name="Kavagutti S V."/>
        </authorList>
    </citation>
    <scope>NUCLEOTIDE SEQUENCE</scope>
</reference>
<feature type="region of interest" description="Disordered" evidence="1">
    <location>
        <begin position="1"/>
        <end position="24"/>
    </location>
</feature>
<organism evidence="2">
    <name type="scientific">freshwater metagenome</name>
    <dbReference type="NCBI Taxonomy" id="449393"/>
    <lineage>
        <taxon>unclassified sequences</taxon>
        <taxon>metagenomes</taxon>
        <taxon>ecological metagenomes</taxon>
    </lineage>
</organism>
<accession>A0A6J7RU60</accession>
<dbReference type="EMBL" id="CAFBPN010000167">
    <property type="protein sequence ID" value="CAB5031898.1"/>
    <property type="molecule type" value="Genomic_DNA"/>
</dbReference>
<name>A0A6J7RU60_9ZZZZ</name>